<sequence>TVDPALIDEGEEPLLYIRKYDSSLTNPEWS</sequence>
<comment type="caution">
    <text evidence="1">The sequence shown here is derived from an EMBL/GenBank/DDBJ whole genome shotgun (WGS) entry which is preliminary data.</text>
</comment>
<evidence type="ECO:0000313" key="1">
    <source>
        <dbReference type="EMBL" id="GAJ20775.1"/>
    </source>
</evidence>
<protein>
    <submittedName>
        <fullName evidence="1">Uncharacterized protein</fullName>
    </submittedName>
</protein>
<accession>X1W0T7</accession>
<proteinExistence type="predicted"/>
<feature type="non-terminal residue" evidence="1">
    <location>
        <position position="1"/>
    </location>
</feature>
<gene>
    <name evidence="1" type="ORF">S12H4_63698</name>
</gene>
<dbReference type="AlphaFoldDB" id="X1W0T7"/>
<reference evidence="1" key="1">
    <citation type="journal article" date="2014" name="Front. Microbiol.">
        <title>High frequency of phylogenetically diverse reductive dehalogenase-homologous genes in deep subseafloor sedimentary metagenomes.</title>
        <authorList>
            <person name="Kawai M."/>
            <person name="Futagami T."/>
            <person name="Toyoda A."/>
            <person name="Takaki Y."/>
            <person name="Nishi S."/>
            <person name="Hori S."/>
            <person name="Arai W."/>
            <person name="Tsubouchi T."/>
            <person name="Morono Y."/>
            <person name="Uchiyama I."/>
            <person name="Ito T."/>
            <person name="Fujiyama A."/>
            <person name="Inagaki F."/>
            <person name="Takami H."/>
        </authorList>
    </citation>
    <scope>NUCLEOTIDE SEQUENCE</scope>
    <source>
        <strain evidence="1">Expedition CK06-06</strain>
    </source>
</reference>
<organism evidence="1">
    <name type="scientific">marine sediment metagenome</name>
    <dbReference type="NCBI Taxonomy" id="412755"/>
    <lineage>
        <taxon>unclassified sequences</taxon>
        <taxon>metagenomes</taxon>
        <taxon>ecological metagenomes</taxon>
    </lineage>
</organism>
<name>X1W0T7_9ZZZZ</name>
<feature type="non-terminal residue" evidence="1">
    <location>
        <position position="30"/>
    </location>
</feature>
<dbReference type="EMBL" id="BARW01043569">
    <property type="protein sequence ID" value="GAJ20775.1"/>
    <property type="molecule type" value="Genomic_DNA"/>
</dbReference>